<sequence>MHRRPLSIILLLLLAAACGGKYAVHDEAPMPDAASCPFVYAFAPGNYIIDVASGADVILDPAAQEFPLFCRPPEARAFINKEVTAGRLAEGDWRVYRLDGQFEELAQQSDNGRYTLKRMASVVDWVTEDF</sequence>
<evidence type="ECO:0000313" key="2">
    <source>
        <dbReference type="EMBL" id="BAV91662.1"/>
    </source>
</evidence>
<reference evidence="2 3" key="1">
    <citation type="journal article" date="2017" name="ISME J.">
        <title>Genome of 'Ca. Desulfovibrio trichonymphae', an H2-oxidizing bacterium in a tripartite symbiotic system within a protist cell in the termite gut.</title>
        <authorList>
            <person name="Kuwahara H."/>
            <person name="Yuki M."/>
            <person name="Izawa K."/>
            <person name="Ohkuma M."/>
            <person name="Hongoh Y."/>
        </authorList>
    </citation>
    <scope>NUCLEOTIDE SEQUENCE [LARGE SCALE GENOMIC DNA]</scope>
    <source>
        <strain evidence="2 3">Rs-N31</strain>
    </source>
</reference>
<proteinExistence type="predicted"/>
<dbReference type="InterPro" id="IPR049649">
    <property type="entry name" value="DVU2496-like_C"/>
</dbReference>
<accession>A0A1J1DX41</accession>
<gene>
    <name evidence="2" type="ORF">RSDT_0150</name>
</gene>
<dbReference type="PROSITE" id="PS51257">
    <property type="entry name" value="PROKAR_LIPOPROTEIN"/>
    <property type="match status" value="1"/>
</dbReference>
<dbReference type="EMBL" id="AP017368">
    <property type="protein sequence ID" value="BAV91662.1"/>
    <property type="molecule type" value="Genomic_DNA"/>
</dbReference>
<dbReference type="AlphaFoldDB" id="A0A1J1DX41"/>
<evidence type="ECO:0008006" key="4">
    <source>
        <dbReference type="Google" id="ProtNLM"/>
    </source>
</evidence>
<feature type="chain" id="PRO_5009618599" description="SON protein" evidence="1">
    <location>
        <begin position="24"/>
        <end position="130"/>
    </location>
</feature>
<dbReference type="Proteomes" id="UP000242645">
    <property type="component" value="Chromosome"/>
</dbReference>
<evidence type="ECO:0000313" key="3">
    <source>
        <dbReference type="Proteomes" id="UP000242645"/>
    </source>
</evidence>
<dbReference type="KEGG" id="dtr:RSDT_0150"/>
<dbReference type="NCBIfam" id="NF041942">
    <property type="entry name" value="DVU2496_dom"/>
    <property type="match status" value="1"/>
</dbReference>
<feature type="signal peptide" evidence="1">
    <location>
        <begin position="1"/>
        <end position="23"/>
    </location>
</feature>
<dbReference type="OrthoDB" id="5459196at2"/>
<name>A0A1J1DX41_9BACT</name>
<dbReference type="RefSeq" id="WP_096399207.1">
    <property type="nucleotide sequence ID" value="NZ_AP017368.1"/>
</dbReference>
<keyword evidence="1" id="KW-0732">Signal</keyword>
<organism evidence="2 3">
    <name type="scientific">Candidatus Desulfovibrio trichonymphae</name>
    <dbReference type="NCBI Taxonomy" id="1725232"/>
    <lineage>
        <taxon>Bacteria</taxon>
        <taxon>Pseudomonadati</taxon>
        <taxon>Thermodesulfobacteriota</taxon>
        <taxon>Desulfovibrionia</taxon>
        <taxon>Desulfovibrionales</taxon>
        <taxon>Desulfovibrionaceae</taxon>
        <taxon>Desulfovibrio</taxon>
    </lineage>
</organism>
<keyword evidence="3" id="KW-1185">Reference proteome</keyword>
<evidence type="ECO:0000256" key="1">
    <source>
        <dbReference type="SAM" id="SignalP"/>
    </source>
</evidence>
<protein>
    <recommendedName>
        <fullName evidence="4">SON protein</fullName>
    </recommendedName>
</protein>